<dbReference type="PANTHER" id="PTHR31285">
    <property type="entry name" value="NICOTINAMIDE MONONUCLEOTIDE ADENYLYLTRANSFERASE"/>
    <property type="match status" value="1"/>
</dbReference>
<dbReference type="GO" id="GO:0005634">
    <property type="term" value="C:nucleus"/>
    <property type="evidence" value="ECO:0007669"/>
    <property type="project" value="TreeGrafter"/>
</dbReference>
<keyword evidence="2" id="KW-1185">Reference proteome</keyword>
<protein>
    <recommendedName>
        <fullName evidence="3">Nicotinamide-nucleotide adenylyltransferase</fullName>
    </recommendedName>
</protein>
<dbReference type="PANTHER" id="PTHR31285:SF0">
    <property type="entry name" value="NICOTINAMIDE MONONUCLEOTIDE ADENYLYLTRANSFERASE"/>
    <property type="match status" value="1"/>
</dbReference>
<reference evidence="1 2" key="1">
    <citation type="journal article" date="2007" name="Proc. Natl. Acad. Sci. U.S.A.">
        <title>Dandruff-associated Malassezia genomes reveal convergent and divergent virulence traits shared with plant and human fungal pathogens.</title>
        <authorList>
            <person name="Xu J."/>
            <person name="Saunders C.W."/>
            <person name="Hu P."/>
            <person name="Grant R.A."/>
            <person name="Boekhout T."/>
            <person name="Kuramae E.E."/>
            <person name="Kronstad J.W."/>
            <person name="Deangelis Y.M."/>
            <person name="Reeder N.L."/>
            <person name="Johnstone K.R."/>
            <person name="Leland M."/>
            <person name="Fieno A.M."/>
            <person name="Begley W.M."/>
            <person name="Sun Y."/>
            <person name="Lacey M.P."/>
            <person name="Chaudhary T."/>
            <person name="Keough T."/>
            <person name="Chu L."/>
            <person name="Sears R."/>
            <person name="Yuan B."/>
            <person name="Dawson T.L.Jr."/>
        </authorList>
    </citation>
    <scope>NUCLEOTIDE SEQUENCE [LARGE SCALE GENOMIC DNA]</scope>
    <source>
        <strain evidence="2">ATCC MYA-4612 / CBS 7966</strain>
    </source>
</reference>
<comment type="caution">
    <text evidence="1">The sequence shown here is derived from an EMBL/GenBank/DDBJ whole genome shotgun (WGS) entry which is preliminary data.</text>
</comment>
<proteinExistence type="predicted"/>
<dbReference type="AlphaFoldDB" id="A8PXF6"/>
<dbReference type="GO" id="GO:0005737">
    <property type="term" value="C:cytoplasm"/>
    <property type="evidence" value="ECO:0007669"/>
    <property type="project" value="TreeGrafter"/>
</dbReference>
<dbReference type="OrthoDB" id="5591297at2759"/>
<dbReference type="SUPFAM" id="SSF52374">
    <property type="entry name" value="Nucleotidylyl transferase"/>
    <property type="match status" value="1"/>
</dbReference>
<dbReference type="InterPro" id="IPR014729">
    <property type="entry name" value="Rossmann-like_a/b/a_fold"/>
</dbReference>
<sequence>MSSQVLKCLSAARSEALRDAFEHFTHTASESLRIVYSTQPNWPLRCHASKLSSLANTTTASPLLRIAVLDSSFNPPTRAHAALASLPREQDIPFDAHLLIFSVRNADKGRGRAGDASPLERLEMMELLAYELETHMFNVAVALADEPLVFSKSSLVHANVKIDVPYQLCWLVGSDTITRVFHPRYYDSEMHFAACCRRFFGDEHSAMLCAERSSASVQGKAGLPNASLSSSAPASSKEAQSLLECPGPARDWYECGAISLRSLNPEDARHSSTAVRQFLRSAHESHMPRDQLAAQLGTMVPVALAEYLLSRHLYI</sequence>
<dbReference type="EMBL" id="AAYY01000004">
    <property type="protein sequence ID" value="EDP44035.1"/>
    <property type="molecule type" value="Genomic_DNA"/>
</dbReference>
<dbReference type="Gene3D" id="3.40.50.620">
    <property type="entry name" value="HUPs"/>
    <property type="match status" value="1"/>
</dbReference>
<dbReference type="KEGG" id="mgl:MGL_1432"/>
<dbReference type="GeneID" id="5855556"/>
<dbReference type="VEuPathDB" id="FungiDB:MGL_1432"/>
<evidence type="ECO:0000313" key="1">
    <source>
        <dbReference type="EMBL" id="EDP44035.1"/>
    </source>
</evidence>
<dbReference type="InParanoid" id="A8PXF6"/>
<organism evidence="1 2">
    <name type="scientific">Malassezia globosa (strain ATCC MYA-4612 / CBS 7966)</name>
    <name type="common">Dandruff-associated fungus</name>
    <dbReference type="NCBI Taxonomy" id="425265"/>
    <lineage>
        <taxon>Eukaryota</taxon>
        <taxon>Fungi</taxon>
        <taxon>Dikarya</taxon>
        <taxon>Basidiomycota</taxon>
        <taxon>Ustilaginomycotina</taxon>
        <taxon>Malasseziomycetes</taxon>
        <taxon>Malasseziales</taxon>
        <taxon>Malasseziaceae</taxon>
        <taxon>Malassezia</taxon>
    </lineage>
</organism>
<dbReference type="GO" id="GO:0000309">
    <property type="term" value="F:nicotinamide-nucleotide adenylyltransferase activity"/>
    <property type="evidence" value="ECO:0007669"/>
    <property type="project" value="TreeGrafter"/>
</dbReference>
<dbReference type="RefSeq" id="XP_001731249.1">
    <property type="nucleotide sequence ID" value="XM_001731197.1"/>
</dbReference>
<evidence type="ECO:0008006" key="3">
    <source>
        <dbReference type="Google" id="ProtNLM"/>
    </source>
</evidence>
<gene>
    <name evidence="1" type="ORF">MGL_1432</name>
</gene>
<evidence type="ECO:0000313" key="2">
    <source>
        <dbReference type="Proteomes" id="UP000008837"/>
    </source>
</evidence>
<dbReference type="OMA" id="GICHEAT"/>
<accession>A8PXF6</accession>
<dbReference type="Proteomes" id="UP000008837">
    <property type="component" value="Unassembled WGS sequence"/>
</dbReference>
<dbReference type="STRING" id="425265.A8PXF6"/>
<dbReference type="GO" id="GO:0016887">
    <property type="term" value="F:ATP hydrolysis activity"/>
    <property type="evidence" value="ECO:0007669"/>
    <property type="project" value="TreeGrafter"/>
</dbReference>
<name>A8PXF6_MALGO</name>